<name>A0ABX0VU55_9RHOB</name>
<proteinExistence type="inferred from homology"/>
<dbReference type="Gene3D" id="2.120.10.30">
    <property type="entry name" value="TolB, C-terminal domain"/>
    <property type="match status" value="1"/>
</dbReference>
<dbReference type="EMBL" id="JAATOP010000001">
    <property type="protein sequence ID" value="NIY71299.1"/>
    <property type="molecule type" value="Genomic_DNA"/>
</dbReference>
<evidence type="ECO:0000313" key="3">
    <source>
        <dbReference type="EMBL" id="NIY71299.1"/>
    </source>
</evidence>
<comment type="similarity">
    <text evidence="1">Belongs to the SMP-30/CGR1 family.</text>
</comment>
<dbReference type="PANTHER" id="PTHR10907">
    <property type="entry name" value="REGUCALCIN"/>
    <property type="match status" value="1"/>
</dbReference>
<dbReference type="PANTHER" id="PTHR10907:SF47">
    <property type="entry name" value="REGUCALCIN"/>
    <property type="match status" value="1"/>
</dbReference>
<evidence type="ECO:0000256" key="1">
    <source>
        <dbReference type="ARBA" id="ARBA00008853"/>
    </source>
</evidence>
<organism evidence="3 4">
    <name type="scientific">Marivivens donghaensis</name>
    <dbReference type="NCBI Taxonomy" id="1699413"/>
    <lineage>
        <taxon>Bacteria</taxon>
        <taxon>Pseudomonadati</taxon>
        <taxon>Pseudomonadota</taxon>
        <taxon>Alphaproteobacteria</taxon>
        <taxon>Rhodobacterales</taxon>
        <taxon>Paracoccaceae</taxon>
        <taxon>Marivivens group</taxon>
        <taxon>Marivivens</taxon>
    </lineage>
</organism>
<dbReference type="InterPro" id="IPR005511">
    <property type="entry name" value="SMP-30"/>
</dbReference>
<dbReference type="SUPFAM" id="SSF63829">
    <property type="entry name" value="Calcium-dependent phosphotriesterase"/>
    <property type="match status" value="1"/>
</dbReference>
<feature type="domain" description="SMP-30/Gluconolactonase/LRE-like region" evidence="2">
    <location>
        <begin position="13"/>
        <end position="251"/>
    </location>
</feature>
<gene>
    <name evidence="3" type="ORF">HCZ30_02485</name>
</gene>
<keyword evidence="4" id="KW-1185">Reference proteome</keyword>
<accession>A0ABX0VU55</accession>
<sequence length="282" mass="30576">MTASVFDDRACELGEGPLWHPERKQLFWFDIMANTLHTRSDAGPQSWDFGERVSAAGWVDQTTLLVASETKLQKFDIETGTTGHVIDLEADNSVTRSNDGRADPFGGFWIGTMGKNAEKVAGSIYRYYRGELRKLFGGITIPNSICFAPDGRTGYFTDTPTRIVKKVSLASDGWPDAEPEVFVDLNDSEMNPDGAVTDSEGAVWCAHWGAHRVTRYLPDGTKDISVEVGGAHASCPAFGGDGYKTLFVTTACEGIDTPSEAEGKVYSAPVDVAGLPEPRVIL</sequence>
<comment type="caution">
    <text evidence="3">The sequence shown here is derived from an EMBL/GenBank/DDBJ whole genome shotgun (WGS) entry which is preliminary data.</text>
</comment>
<dbReference type="Pfam" id="PF08450">
    <property type="entry name" value="SGL"/>
    <property type="match status" value="1"/>
</dbReference>
<dbReference type="PRINTS" id="PR01790">
    <property type="entry name" value="SMP30FAMILY"/>
</dbReference>
<dbReference type="InterPro" id="IPR013658">
    <property type="entry name" value="SGL"/>
</dbReference>
<dbReference type="RefSeq" id="WP_167636177.1">
    <property type="nucleotide sequence ID" value="NZ_JAATOP010000001.1"/>
</dbReference>
<reference evidence="3 4" key="1">
    <citation type="submission" date="2020-03" db="EMBL/GenBank/DDBJ databases">
        <title>Bacterial isolates of synthetic phycosphere.</title>
        <authorList>
            <person name="Fu H."/>
            <person name="Moran M.A."/>
        </authorList>
    </citation>
    <scope>NUCLEOTIDE SEQUENCE [LARGE SCALE GENOMIC DNA]</scope>
    <source>
        <strain evidence="3 4">HF1</strain>
    </source>
</reference>
<dbReference type="InterPro" id="IPR011042">
    <property type="entry name" value="6-blade_b-propeller_TolB-like"/>
</dbReference>
<dbReference type="Proteomes" id="UP000709466">
    <property type="component" value="Unassembled WGS sequence"/>
</dbReference>
<protein>
    <submittedName>
        <fullName evidence="3">SMP-30/gluconolactonase/LRE family protein</fullName>
    </submittedName>
</protein>
<evidence type="ECO:0000313" key="4">
    <source>
        <dbReference type="Proteomes" id="UP000709466"/>
    </source>
</evidence>
<evidence type="ECO:0000259" key="2">
    <source>
        <dbReference type="Pfam" id="PF08450"/>
    </source>
</evidence>